<dbReference type="Gene3D" id="3.90.226.10">
    <property type="entry name" value="2-enoyl-CoA Hydratase, Chain A, domain 1"/>
    <property type="match status" value="1"/>
</dbReference>
<dbReference type="GO" id="GO:0016020">
    <property type="term" value="C:membrane"/>
    <property type="evidence" value="ECO:0007669"/>
    <property type="project" value="InterPro"/>
</dbReference>
<reference evidence="2" key="1">
    <citation type="journal article" date="2017" name="Science">
        <title>Giant viruses with an expanded complement of translation system components.</title>
        <authorList>
            <person name="Schulz F."/>
            <person name="Yutin N."/>
            <person name="Ivanova N.N."/>
            <person name="Ortega D.R."/>
            <person name="Lee T.K."/>
            <person name="Vierheilig J."/>
            <person name="Daims H."/>
            <person name="Horn M."/>
            <person name="Wagner M."/>
            <person name="Jensen G.J."/>
            <person name="Kyrpides N.C."/>
            <person name="Koonin E.V."/>
            <person name="Woyke T."/>
        </authorList>
    </citation>
    <scope>NUCLEOTIDE SEQUENCE</scope>
    <source>
        <strain evidence="2">CTV1</strain>
    </source>
</reference>
<dbReference type="EMBL" id="KY684083">
    <property type="protein sequence ID" value="ARF08839.1"/>
    <property type="molecule type" value="Genomic_DNA"/>
</dbReference>
<gene>
    <name evidence="2" type="ORF">Catovirus_1_889</name>
</gene>
<dbReference type="Pfam" id="PF01972">
    <property type="entry name" value="SDH_protease"/>
    <property type="match status" value="1"/>
</dbReference>
<organism evidence="2">
    <name type="scientific">Catovirus CTV1</name>
    <dbReference type="NCBI Taxonomy" id="1977631"/>
    <lineage>
        <taxon>Viruses</taxon>
        <taxon>Varidnaviria</taxon>
        <taxon>Bamfordvirae</taxon>
        <taxon>Nucleocytoviricota</taxon>
        <taxon>Megaviricetes</taxon>
        <taxon>Imitervirales</taxon>
        <taxon>Mimiviridae</taxon>
        <taxon>Klosneuvirinae</taxon>
        <taxon>Catovirus</taxon>
    </lineage>
</organism>
<keyword evidence="1" id="KW-0812">Transmembrane</keyword>
<name>A0A1V0SAV4_9VIRU</name>
<dbReference type="PANTHER" id="PTHR35984">
    <property type="entry name" value="PERIPLASMIC SERINE PROTEASE"/>
    <property type="match status" value="1"/>
</dbReference>
<accession>A0A1V0SAV4</accession>
<proteinExistence type="predicted"/>
<dbReference type="PANTHER" id="PTHR35984:SF1">
    <property type="entry name" value="PERIPLASMIC SERINE PROTEASE"/>
    <property type="match status" value="1"/>
</dbReference>
<dbReference type="InterPro" id="IPR002825">
    <property type="entry name" value="Pept_S49_ser-pept_pro"/>
</dbReference>
<dbReference type="InterPro" id="IPR029045">
    <property type="entry name" value="ClpP/crotonase-like_dom_sf"/>
</dbReference>
<keyword evidence="1" id="KW-1133">Transmembrane helix</keyword>
<feature type="transmembrane region" description="Helical" evidence="1">
    <location>
        <begin position="12"/>
        <end position="31"/>
    </location>
</feature>
<protein>
    <submittedName>
        <fullName evidence="2">Serine dehydrogenase proteinase</fullName>
    </submittedName>
</protein>
<sequence>MIYGTIDKIVWTLIFTFLLIFLILVLHFLYMKRKISKIKQKISKIEKDSNSKVIFVVDEWWSSYYGKYVEYFDDYLVDINNSGQFQNILNKMRSREITTINICIQSKGGLISENDIIIHNLLNYEGKINTYVPKYALSAASMLALCGDNIYLYNTSVLGPTDPIVCVKQKSLSVYSLIKLKENKKINNISDDILLQIYESERYYYENLKLLKRICLKHKKNNNITDKNFAKKVLRNFGSGKWTHSTPFTKKFLESTGLNVRSTDEINDYSEILNDIFNAIHS</sequence>
<keyword evidence="1" id="KW-0472">Membrane</keyword>
<evidence type="ECO:0000256" key="1">
    <source>
        <dbReference type="SAM" id="Phobius"/>
    </source>
</evidence>
<dbReference type="SUPFAM" id="SSF52096">
    <property type="entry name" value="ClpP/crotonase"/>
    <property type="match status" value="1"/>
</dbReference>
<evidence type="ECO:0000313" key="2">
    <source>
        <dbReference type="EMBL" id="ARF08839.1"/>
    </source>
</evidence>